<feature type="transmembrane region" description="Helical" evidence="1">
    <location>
        <begin position="244"/>
        <end position="261"/>
    </location>
</feature>
<feature type="transmembrane region" description="Helical" evidence="1">
    <location>
        <begin position="185"/>
        <end position="202"/>
    </location>
</feature>
<feature type="transmembrane region" description="Helical" evidence="1">
    <location>
        <begin position="119"/>
        <end position="135"/>
    </location>
</feature>
<dbReference type="AlphaFoldDB" id="A0A3N9TD96"/>
<name>A0A3N9TD96_9VIBR</name>
<dbReference type="SUPFAM" id="SSF103481">
    <property type="entry name" value="Multidrug resistance efflux transporter EmrE"/>
    <property type="match status" value="1"/>
</dbReference>
<organism evidence="2 3">
    <name type="scientific">Vibrio viridaestus</name>
    <dbReference type="NCBI Taxonomy" id="2487322"/>
    <lineage>
        <taxon>Bacteria</taxon>
        <taxon>Pseudomonadati</taxon>
        <taxon>Pseudomonadota</taxon>
        <taxon>Gammaproteobacteria</taxon>
        <taxon>Vibrionales</taxon>
        <taxon>Vibrionaceae</taxon>
        <taxon>Vibrio</taxon>
    </lineage>
</organism>
<dbReference type="Proteomes" id="UP000281112">
    <property type="component" value="Unassembled WGS sequence"/>
</dbReference>
<comment type="caution">
    <text evidence="2">The sequence shown here is derived from an EMBL/GenBank/DDBJ whole genome shotgun (WGS) entry which is preliminary data.</text>
</comment>
<feature type="transmembrane region" description="Helical" evidence="1">
    <location>
        <begin position="93"/>
        <end position="113"/>
    </location>
</feature>
<keyword evidence="1" id="KW-0472">Membrane</keyword>
<feature type="transmembrane region" description="Helical" evidence="1">
    <location>
        <begin position="214"/>
        <end position="232"/>
    </location>
</feature>
<sequence>MFGIIASFIGAFFQALNYFVTQVSQRGHNYSATQILIAIHICMAVILAFPLIFLGYWQYFSFSDYELLLRANIPYLLGQFLLFSAIRISDSSIVSPLLVLKIPAIALVSIFIFHSELSTIQWLSIAIIIYLAYSISSTSGKLDIKPALFVLGASICYGFSDIGITEYTKLYPQLSVTESTMVTVTINYFFCGVVMLIVAPMFKVPLSAAYHMKWSAVTWIVGVVLLVIGFKISGVLEANVIQSLRGVLGVLISFVALRIPLNKENGVWMTKFKLSLLMVGGVGLFYS</sequence>
<evidence type="ECO:0000313" key="2">
    <source>
        <dbReference type="EMBL" id="RQW62020.1"/>
    </source>
</evidence>
<protein>
    <submittedName>
        <fullName evidence="2">Uncharacterized protein</fullName>
    </submittedName>
</protein>
<keyword evidence="3" id="KW-1185">Reference proteome</keyword>
<keyword evidence="1" id="KW-1133">Transmembrane helix</keyword>
<dbReference type="EMBL" id="RJVQ01000008">
    <property type="protein sequence ID" value="RQW62020.1"/>
    <property type="molecule type" value="Genomic_DNA"/>
</dbReference>
<dbReference type="RefSeq" id="WP_124938357.1">
    <property type="nucleotide sequence ID" value="NZ_RJVQ01000008.1"/>
</dbReference>
<dbReference type="InterPro" id="IPR037185">
    <property type="entry name" value="EmrE-like"/>
</dbReference>
<proteinExistence type="predicted"/>
<keyword evidence="1" id="KW-0812">Transmembrane</keyword>
<evidence type="ECO:0000313" key="3">
    <source>
        <dbReference type="Proteomes" id="UP000281112"/>
    </source>
</evidence>
<feature type="transmembrane region" description="Helical" evidence="1">
    <location>
        <begin position="147"/>
        <end position="165"/>
    </location>
</feature>
<dbReference type="OrthoDB" id="5584577at2"/>
<evidence type="ECO:0000256" key="1">
    <source>
        <dbReference type="SAM" id="Phobius"/>
    </source>
</evidence>
<feature type="transmembrane region" description="Helical" evidence="1">
    <location>
        <begin position="69"/>
        <end position="86"/>
    </location>
</feature>
<feature type="transmembrane region" description="Helical" evidence="1">
    <location>
        <begin position="6"/>
        <end position="23"/>
    </location>
</feature>
<feature type="transmembrane region" description="Helical" evidence="1">
    <location>
        <begin position="35"/>
        <end position="57"/>
    </location>
</feature>
<accession>A0A3N9TD96</accession>
<reference evidence="2 3" key="1">
    <citation type="submission" date="2018-11" db="EMBL/GenBank/DDBJ databases">
        <title>Vibrio LJC006 sp. nov., isolated from seawater during the bloom of the enteromorpha.</title>
        <authorList>
            <person name="Liang J."/>
        </authorList>
    </citation>
    <scope>NUCLEOTIDE SEQUENCE [LARGE SCALE GENOMIC DNA]</scope>
    <source>
        <strain evidence="2 3">LJC006</strain>
    </source>
</reference>
<gene>
    <name evidence="2" type="ORF">EES38_16775</name>
</gene>